<protein>
    <submittedName>
        <fullName evidence="3">Alpha/beta fold hydrolase</fullName>
    </submittedName>
</protein>
<evidence type="ECO:0000256" key="1">
    <source>
        <dbReference type="SAM" id="MobiDB-lite"/>
    </source>
</evidence>
<organism evidence="3 4">
    <name type="scientific">Variovorax ginsengisoli</name>
    <dbReference type="NCBI Taxonomy" id="363844"/>
    <lineage>
        <taxon>Bacteria</taxon>
        <taxon>Pseudomonadati</taxon>
        <taxon>Pseudomonadota</taxon>
        <taxon>Betaproteobacteria</taxon>
        <taxon>Burkholderiales</taxon>
        <taxon>Comamonadaceae</taxon>
        <taxon>Variovorax</taxon>
    </lineage>
</organism>
<dbReference type="GO" id="GO:0016787">
    <property type="term" value="F:hydrolase activity"/>
    <property type="evidence" value="ECO:0007669"/>
    <property type="project" value="UniProtKB-KW"/>
</dbReference>
<dbReference type="RefSeq" id="WP_301808538.1">
    <property type="nucleotide sequence ID" value="NZ_JAUJZH010000007.1"/>
</dbReference>
<dbReference type="InterPro" id="IPR022742">
    <property type="entry name" value="Hydrolase_4"/>
</dbReference>
<dbReference type="EMBL" id="JAUKVY010000007">
    <property type="protein sequence ID" value="MDO1533007.1"/>
    <property type="molecule type" value="Genomic_DNA"/>
</dbReference>
<accession>A0ABT8S252</accession>
<evidence type="ECO:0000313" key="4">
    <source>
        <dbReference type="Proteomes" id="UP001169027"/>
    </source>
</evidence>
<dbReference type="PROSITE" id="PS51257">
    <property type="entry name" value="PROKAR_LIPOPROTEIN"/>
    <property type="match status" value="1"/>
</dbReference>
<dbReference type="Proteomes" id="UP001169027">
    <property type="component" value="Unassembled WGS sequence"/>
</dbReference>
<feature type="compositionally biased region" description="Pro residues" evidence="1">
    <location>
        <begin position="295"/>
        <end position="308"/>
    </location>
</feature>
<keyword evidence="4" id="KW-1185">Reference proteome</keyword>
<keyword evidence="3" id="KW-0378">Hydrolase</keyword>
<name>A0ABT8S252_9BURK</name>
<dbReference type="SUPFAM" id="SSF53474">
    <property type="entry name" value="alpha/beta-Hydrolases"/>
    <property type="match status" value="1"/>
</dbReference>
<dbReference type="PANTHER" id="PTHR12277:SF81">
    <property type="entry name" value="PROTEIN ABHD13"/>
    <property type="match status" value="1"/>
</dbReference>
<evidence type="ECO:0000259" key="2">
    <source>
        <dbReference type="Pfam" id="PF12146"/>
    </source>
</evidence>
<dbReference type="Pfam" id="PF12146">
    <property type="entry name" value="Hydrolase_4"/>
    <property type="match status" value="1"/>
</dbReference>
<feature type="region of interest" description="Disordered" evidence="1">
    <location>
        <begin position="287"/>
        <end position="326"/>
    </location>
</feature>
<dbReference type="Gene3D" id="3.40.50.1820">
    <property type="entry name" value="alpha/beta hydrolase"/>
    <property type="match status" value="1"/>
</dbReference>
<proteinExistence type="predicted"/>
<feature type="domain" description="Serine aminopeptidase S33" evidence="2">
    <location>
        <begin position="84"/>
        <end position="195"/>
    </location>
</feature>
<dbReference type="InterPro" id="IPR000073">
    <property type="entry name" value="AB_hydrolase_1"/>
</dbReference>
<comment type="caution">
    <text evidence="3">The sequence shown here is derived from an EMBL/GenBank/DDBJ whole genome shotgun (WGS) entry which is preliminary data.</text>
</comment>
<gene>
    <name evidence="3" type="ORF">Q2T77_11970</name>
</gene>
<dbReference type="PRINTS" id="PR00111">
    <property type="entry name" value="ABHYDROLASE"/>
</dbReference>
<reference evidence="3" key="1">
    <citation type="submission" date="2023-06" db="EMBL/GenBank/DDBJ databases">
        <authorList>
            <person name="Jiang Y."/>
            <person name="Liu Q."/>
        </authorList>
    </citation>
    <scope>NUCLEOTIDE SEQUENCE</scope>
    <source>
        <strain evidence="3">CGMCC 1.12090</strain>
    </source>
</reference>
<feature type="compositionally biased region" description="Pro residues" evidence="1">
    <location>
        <begin position="317"/>
        <end position="326"/>
    </location>
</feature>
<dbReference type="InterPro" id="IPR029058">
    <property type="entry name" value="AB_hydrolase_fold"/>
</dbReference>
<evidence type="ECO:0000313" key="3">
    <source>
        <dbReference type="EMBL" id="MDO1533007.1"/>
    </source>
</evidence>
<dbReference type="PANTHER" id="PTHR12277">
    <property type="entry name" value="ALPHA/BETA HYDROLASE DOMAIN-CONTAINING PROTEIN"/>
    <property type="match status" value="1"/>
</dbReference>
<sequence>MKSWSLVASATALVALLAGGCSTLDERQREWIFQPSDRSWGNSEAMSQGMDDVWIDFKSSLTGEPARLHGLWLGGAPESADTPVLLYLHGARYNVAGSAPRMRRMHELGFSVLAIDYRGFGKSSAGLPSEDSAREDALAAWTWLAARHPKQRRYIFGHSLGGAIGIDLASRVNDESGTIVESTFTSIADVASSFKWGWLPVRPFITQRFEAISKVKDIGAPLLVVHGAADSLINPTLGRKLYDAATVPKMFVLVQGGSHHNANSIGQAQYRAALAQLFRMEEPPIETAVQDGEAPVPPAALPSPPTPTPAETTALRPHPPTPTPAI</sequence>